<dbReference type="GO" id="GO:0005886">
    <property type="term" value="C:plasma membrane"/>
    <property type="evidence" value="ECO:0007669"/>
    <property type="project" value="UniProtKB-SubCell"/>
</dbReference>
<proteinExistence type="inferred from homology"/>
<protein>
    <recommendedName>
        <fullName evidence="3">Signal peptidase I</fullName>
        <ecNumber evidence="3">3.4.21.89</ecNumber>
    </recommendedName>
</protein>
<feature type="domain" description="Peptidase S26" evidence="4">
    <location>
        <begin position="81"/>
        <end position="220"/>
    </location>
</feature>
<organism evidence="6 7">
    <name type="scientific">Blautia pseudococcoides</name>
    <dbReference type="NCBI Taxonomy" id="1796616"/>
    <lineage>
        <taxon>Bacteria</taxon>
        <taxon>Bacillati</taxon>
        <taxon>Bacillota</taxon>
        <taxon>Clostridia</taxon>
        <taxon>Lachnospirales</taxon>
        <taxon>Lachnospiraceae</taxon>
        <taxon>Blautia</taxon>
    </lineage>
</organism>
<keyword evidence="3" id="KW-1133">Transmembrane helix</keyword>
<keyword evidence="3" id="KW-0812">Transmembrane</keyword>
<dbReference type="GO" id="GO:0004252">
    <property type="term" value="F:serine-type endopeptidase activity"/>
    <property type="evidence" value="ECO:0007669"/>
    <property type="project" value="InterPro"/>
</dbReference>
<evidence type="ECO:0000313" key="6">
    <source>
        <dbReference type="EMBL" id="ANU74326.2"/>
    </source>
</evidence>
<dbReference type="Proteomes" id="UP000092574">
    <property type="component" value="Chromosome"/>
</dbReference>
<evidence type="ECO:0000256" key="1">
    <source>
        <dbReference type="ARBA" id="ARBA00004401"/>
    </source>
</evidence>
<gene>
    <name evidence="6" type="ORF">A4V09_00155</name>
</gene>
<keyword evidence="3" id="KW-0378">Hydrolase</keyword>
<evidence type="ECO:0000256" key="3">
    <source>
        <dbReference type="RuleBase" id="RU362042"/>
    </source>
</evidence>
<dbReference type="PRINTS" id="PR00727">
    <property type="entry name" value="LEADERPTASE"/>
</dbReference>
<dbReference type="Pfam" id="PF10502">
    <property type="entry name" value="Peptidase_S26"/>
    <property type="match status" value="1"/>
</dbReference>
<name>A0A1C7I3Z2_9FIRM</name>
<evidence type="ECO:0000256" key="2">
    <source>
        <dbReference type="ARBA" id="ARBA00009370"/>
    </source>
</evidence>
<dbReference type="Pfam" id="PF13490">
    <property type="entry name" value="zf-HC2"/>
    <property type="match status" value="1"/>
</dbReference>
<dbReference type="OrthoDB" id="6194834at2"/>
<dbReference type="EC" id="3.4.21.89" evidence="3"/>
<comment type="similarity">
    <text evidence="2 3">Belongs to the peptidase S26 family.</text>
</comment>
<dbReference type="InterPro" id="IPR027383">
    <property type="entry name" value="Znf_put"/>
</dbReference>
<sequence>MEMKDKNFCPAVKDLLPLYGDGALSQETEELISRHLRECGECRAFYEKIKGEDINTVHESEERMRYQKVAKRIRRRRTGAVCLAVLLCVLIFIITASMFQPAIVSGDCMAPTVRNGEYYIMNKWAYKTDVPSRRDILVYKKDGIYHITRVIGLPGECVEMRQGDVYIDGRRYGEDGDYPKDCSLAQTELGSDEYFVLEDNLKASENKEHMIRERDITGKVMVTH</sequence>
<evidence type="ECO:0000259" key="4">
    <source>
        <dbReference type="Pfam" id="PF10502"/>
    </source>
</evidence>
<reference evidence="6" key="1">
    <citation type="submission" date="2017-04" db="EMBL/GenBank/DDBJ databases">
        <title>Complete Genome Sequences of Twelve Strains of a Stable Defined Moderately Diverse Mouse Microbiota 2 (sDMDMm2).</title>
        <authorList>
            <person name="Uchimura Y."/>
            <person name="Wyss M."/>
            <person name="Brugiroux S."/>
            <person name="Limenitakis J.P."/>
            <person name="Stecher B."/>
            <person name="McCoy K.D."/>
            <person name="Macpherson A.J."/>
        </authorList>
    </citation>
    <scope>NUCLEOTIDE SEQUENCE</scope>
    <source>
        <strain evidence="6">YL58</strain>
    </source>
</reference>
<accession>A0A1C7I3Z2</accession>
<dbReference type="CDD" id="cd06530">
    <property type="entry name" value="S26_SPase_I"/>
    <property type="match status" value="1"/>
</dbReference>
<dbReference type="PANTHER" id="PTHR43390">
    <property type="entry name" value="SIGNAL PEPTIDASE I"/>
    <property type="match status" value="1"/>
</dbReference>
<keyword evidence="3" id="KW-0645">Protease</keyword>
<evidence type="ECO:0000313" key="7">
    <source>
        <dbReference type="Proteomes" id="UP000092574"/>
    </source>
</evidence>
<dbReference type="PANTHER" id="PTHR43390:SF1">
    <property type="entry name" value="CHLOROPLAST PROCESSING PEPTIDASE"/>
    <property type="match status" value="1"/>
</dbReference>
<comment type="subcellular location">
    <subcellularLocation>
        <location evidence="1">Cell membrane</location>
        <topology evidence="1">Single-pass type II membrane protein</topology>
    </subcellularLocation>
    <subcellularLocation>
        <location evidence="3">Membrane</location>
        <topology evidence="3">Single-pass type II membrane protein</topology>
    </subcellularLocation>
</comment>
<feature type="transmembrane region" description="Helical" evidence="3">
    <location>
        <begin position="78"/>
        <end position="99"/>
    </location>
</feature>
<dbReference type="AlphaFoldDB" id="A0A1C7I3Z2"/>
<dbReference type="KEGG" id="byl:A4V09_00155"/>
<keyword evidence="3" id="KW-0472">Membrane</keyword>
<feature type="domain" description="Putative zinc-finger" evidence="5">
    <location>
        <begin position="9"/>
        <end position="43"/>
    </location>
</feature>
<dbReference type="STRING" id="1796616.A4V09_00155"/>
<dbReference type="GO" id="GO:0006465">
    <property type="term" value="P:signal peptide processing"/>
    <property type="evidence" value="ECO:0007669"/>
    <property type="project" value="InterPro"/>
</dbReference>
<dbReference type="InterPro" id="IPR019533">
    <property type="entry name" value="Peptidase_S26"/>
</dbReference>
<dbReference type="Gene3D" id="2.10.109.10">
    <property type="entry name" value="Umud Fragment, subunit A"/>
    <property type="match status" value="1"/>
</dbReference>
<dbReference type="InterPro" id="IPR036286">
    <property type="entry name" value="LexA/Signal_pep-like_sf"/>
</dbReference>
<dbReference type="SUPFAM" id="SSF51306">
    <property type="entry name" value="LexA/Signal peptidase"/>
    <property type="match status" value="1"/>
</dbReference>
<dbReference type="InterPro" id="IPR000223">
    <property type="entry name" value="Pept_S26A_signal_pept_1"/>
</dbReference>
<dbReference type="NCBIfam" id="TIGR02227">
    <property type="entry name" value="sigpep_I_bact"/>
    <property type="match status" value="1"/>
</dbReference>
<dbReference type="EMBL" id="CP015405">
    <property type="protein sequence ID" value="ANU74326.2"/>
    <property type="molecule type" value="Genomic_DNA"/>
</dbReference>
<keyword evidence="7" id="KW-1185">Reference proteome</keyword>
<comment type="catalytic activity">
    <reaction evidence="3">
        <text>Cleavage of hydrophobic, N-terminal signal or leader sequences from secreted and periplasmic proteins.</text>
        <dbReference type="EC" id="3.4.21.89"/>
    </reaction>
</comment>
<evidence type="ECO:0000259" key="5">
    <source>
        <dbReference type="Pfam" id="PF13490"/>
    </source>
</evidence>
<dbReference type="GO" id="GO:0009003">
    <property type="term" value="F:signal peptidase activity"/>
    <property type="evidence" value="ECO:0007669"/>
    <property type="project" value="UniProtKB-EC"/>
</dbReference>